<gene>
    <name evidence="2" type="ORF">M422DRAFT_274249</name>
</gene>
<feature type="region of interest" description="Disordered" evidence="1">
    <location>
        <begin position="1"/>
        <end position="25"/>
    </location>
</feature>
<evidence type="ECO:0000313" key="2">
    <source>
        <dbReference type="EMBL" id="KIJ24885.1"/>
    </source>
</evidence>
<keyword evidence="3" id="KW-1185">Reference proteome</keyword>
<dbReference type="HOGENOM" id="CLU_2575390_0_0_1"/>
<sequence length="81" mass="8611">MAAATISAAKRQKKKKNGQIKSNQVKKVEANKKLEALEEAAANFELPSGQISFSSLPISEQTKKGAGLFGELLQLADVPQG</sequence>
<evidence type="ECO:0000256" key="1">
    <source>
        <dbReference type="SAM" id="MobiDB-lite"/>
    </source>
</evidence>
<protein>
    <submittedName>
        <fullName evidence="2">Uncharacterized protein</fullName>
    </submittedName>
</protein>
<name>A0A0C9UI67_SPHS4</name>
<dbReference type="EMBL" id="KN837450">
    <property type="protein sequence ID" value="KIJ24885.1"/>
    <property type="molecule type" value="Genomic_DNA"/>
</dbReference>
<dbReference type="Proteomes" id="UP000054279">
    <property type="component" value="Unassembled WGS sequence"/>
</dbReference>
<evidence type="ECO:0000313" key="3">
    <source>
        <dbReference type="Proteomes" id="UP000054279"/>
    </source>
</evidence>
<proteinExistence type="predicted"/>
<reference evidence="2 3" key="1">
    <citation type="submission" date="2014-06" db="EMBL/GenBank/DDBJ databases">
        <title>Evolutionary Origins and Diversification of the Mycorrhizal Mutualists.</title>
        <authorList>
            <consortium name="DOE Joint Genome Institute"/>
            <consortium name="Mycorrhizal Genomics Consortium"/>
            <person name="Kohler A."/>
            <person name="Kuo A."/>
            <person name="Nagy L.G."/>
            <person name="Floudas D."/>
            <person name="Copeland A."/>
            <person name="Barry K.W."/>
            <person name="Cichocki N."/>
            <person name="Veneault-Fourrey C."/>
            <person name="LaButti K."/>
            <person name="Lindquist E.A."/>
            <person name="Lipzen A."/>
            <person name="Lundell T."/>
            <person name="Morin E."/>
            <person name="Murat C."/>
            <person name="Riley R."/>
            <person name="Ohm R."/>
            <person name="Sun H."/>
            <person name="Tunlid A."/>
            <person name="Henrissat B."/>
            <person name="Grigoriev I.V."/>
            <person name="Hibbett D.S."/>
            <person name="Martin F."/>
        </authorList>
    </citation>
    <scope>NUCLEOTIDE SEQUENCE [LARGE SCALE GENOMIC DNA]</scope>
    <source>
        <strain evidence="2 3">SS14</strain>
    </source>
</reference>
<accession>A0A0C9UI67</accession>
<organism evidence="2 3">
    <name type="scientific">Sphaerobolus stellatus (strain SS14)</name>
    <dbReference type="NCBI Taxonomy" id="990650"/>
    <lineage>
        <taxon>Eukaryota</taxon>
        <taxon>Fungi</taxon>
        <taxon>Dikarya</taxon>
        <taxon>Basidiomycota</taxon>
        <taxon>Agaricomycotina</taxon>
        <taxon>Agaricomycetes</taxon>
        <taxon>Phallomycetidae</taxon>
        <taxon>Geastrales</taxon>
        <taxon>Sphaerobolaceae</taxon>
        <taxon>Sphaerobolus</taxon>
    </lineage>
</organism>
<dbReference type="AlphaFoldDB" id="A0A0C9UI67"/>